<feature type="domain" description="G-protein coupled receptors family 2 profile 1" evidence="1">
    <location>
        <begin position="26"/>
        <end position="64"/>
    </location>
</feature>
<reference evidence="2 3" key="1">
    <citation type="journal article" date="2021" name="Elife">
        <title>Chloroplast acquisition without the gene transfer in kleptoplastic sea slugs, Plakobranchus ocellatus.</title>
        <authorList>
            <person name="Maeda T."/>
            <person name="Takahashi S."/>
            <person name="Yoshida T."/>
            <person name="Shimamura S."/>
            <person name="Takaki Y."/>
            <person name="Nagai Y."/>
            <person name="Toyoda A."/>
            <person name="Suzuki Y."/>
            <person name="Arimoto A."/>
            <person name="Ishii H."/>
            <person name="Satoh N."/>
            <person name="Nishiyama T."/>
            <person name="Hasebe M."/>
            <person name="Maruyama T."/>
            <person name="Minagawa J."/>
            <person name="Obokata J."/>
            <person name="Shigenobu S."/>
        </authorList>
    </citation>
    <scope>NUCLEOTIDE SEQUENCE [LARGE SCALE GENOMIC DNA]</scope>
</reference>
<evidence type="ECO:0000313" key="3">
    <source>
        <dbReference type="Proteomes" id="UP000735302"/>
    </source>
</evidence>
<dbReference type="SUPFAM" id="SSF111418">
    <property type="entry name" value="Hormone receptor domain"/>
    <property type="match status" value="1"/>
</dbReference>
<dbReference type="PROSITE" id="PS50227">
    <property type="entry name" value="G_PROTEIN_RECEP_F2_3"/>
    <property type="match status" value="1"/>
</dbReference>
<keyword evidence="2" id="KW-0675">Receptor</keyword>
<organism evidence="2 3">
    <name type="scientific">Plakobranchus ocellatus</name>
    <dbReference type="NCBI Taxonomy" id="259542"/>
    <lineage>
        <taxon>Eukaryota</taxon>
        <taxon>Metazoa</taxon>
        <taxon>Spiralia</taxon>
        <taxon>Lophotrochozoa</taxon>
        <taxon>Mollusca</taxon>
        <taxon>Gastropoda</taxon>
        <taxon>Heterobranchia</taxon>
        <taxon>Euthyneura</taxon>
        <taxon>Panpulmonata</taxon>
        <taxon>Sacoglossa</taxon>
        <taxon>Placobranchoidea</taxon>
        <taxon>Plakobranchidae</taxon>
        <taxon>Plakobranchus</taxon>
    </lineage>
</organism>
<evidence type="ECO:0000259" key="1">
    <source>
        <dbReference type="PROSITE" id="PS50227"/>
    </source>
</evidence>
<dbReference type="Pfam" id="PF02793">
    <property type="entry name" value="HRM"/>
    <property type="match status" value="1"/>
</dbReference>
<dbReference type="EMBL" id="BLXT01002056">
    <property type="protein sequence ID" value="GFN90652.1"/>
    <property type="molecule type" value="Genomic_DNA"/>
</dbReference>
<dbReference type="Gene3D" id="4.10.1240.10">
    <property type="entry name" value="GPCR, family 2, extracellular hormone receptor domain"/>
    <property type="match status" value="1"/>
</dbReference>
<accession>A0AAV3Z873</accession>
<dbReference type="InterPro" id="IPR036445">
    <property type="entry name" value="GPCR_2_extracell_dom_sf"/>
</dbReference>
<protein>
    <submittedName>
        <fullName evidence="2">Diuretic hormone receptor</fullName>
    </submittedName>
</protein>
<evidence type="ECO:0000313" key="2">
    <source>
        <dbReference type="EMBL" id="GFN90652.1"/>
    </source>
</evidence>
<gene>
    <name evidence="2" type="ORF">PoB_001715800</name>
</gene>
<proteinExistence type="predicted"/>
<name>A0AAV3Z873_9GAST</name>
<comment type="caution">
    <text evidence="2">The sequence shown here is derived from an EMBL/GenBank/DDBJ whole genome shotgun (WGS) entry which is preliminary data.</text>
</comment>
<dbReference type="GO" id="GO:0004930">
    <property type="term" value="F:G protein-coupled receptor activity"/>
    <property type="evidence" value="ECO:0007669"/>
    <property type="project" value="InterPro"/>
</dbReference>
<keyword evidence="3" id="KW-1185">Reference proteome</keyword>
<dbReference type="AlphaFoldDB" id="A0AAV3Z873"/>
<dbReference type="InterPro" id="IPR001879">
    <property type="entry name" value="GPCR_2_extracellular_dom"/>
</dbReference>
<sequence>MVDVTPTIHIASLHEASTPAYHLHRNCSSPPPNGLGPGQYCPAEYDDILCWKATPANTTAIQPCIGE</sequence>
<dbReference type="Proteomes" id="UP000735302">
    <property type="component" value="Unassembled WGS sequence"/>
</dbReference>
<dbReference type="GO" id="GO:0016020">
    <property type="term" value="C:membrane"/>
    <property type="evidence" value="ECO:0007669"/>
    <property type="project" value="InterPro"/>
</dbReference>